<organism evidence="2 3">
    <name type="scientific">Durusdinium trenchii</name>
    <dbReference type="NCBI Taxonomy" id="1381693"/>
    <lineage>
        <taxon>Eukaryota</taxon>
        <taxon>Sar</taxon>
        <taxon>Alveolata</taxon>
        <taxon>Dinophyceae</taxon>
        <taxon>Suessiales</taxon>
        <taxon>Symbiodiniaceae</taxon>
        <taxon>Durusdinium</taxon>
    </lineage>
</organism>
<dbReference type="Proteomes" id="UP001642464">
    <property type="component" value="Unassembled WGS sequence"/>
</dbReference>
<name>A0ABP0IXR0_9DINO</name>
<sequence>MHHGWVLSSALCVALLVRGEEGQEGRKAWQLLWRADAAAAASDVTVVRARESRQGAGRLFFERQPRVRQAASSVFAFRRLLRESHHNLPPLQPEVHYDGSCVPRWPTNSSGLAFLLHISKSGGTALREVLQRGPGIAGFLSCSVHFISPVPFVELFDRICK</sequence>
<dbReference type="EMBL" id="CAXAMM010005335">
    <property type="protein sequence ID" value="CAK9006886.1"/>
    <property type="molecule type" value="Genomic_DNA"/>
</dbReference>
<evidence type="ECO:0000256" key="1">
    <source>
        <dbReference type="SAM" id="SignalP"/>
    </source>
</evidence>
<feature type="chain" id="PRO_5047278408" evidence="1">
    <location>
        <begin position="23"/>
        <end position="161"/>
    </location>
</feature>
<feature type="signal peptide" evidence="1">
    <location>
        <begin position="1"/>
        <end position="22"/>
    </location>
</feature>
<keyword evidence="3" id="KW-1185">Reference proteome</keyword>
<protein>
    <submittedName>
        <fullName evidence="2">Uncharacterized protein</fullName>
    </submittedName>
</protein>
<evidence type="ECO:0000313" key="3">
    <source>
        <dbReference type="Proteomes" id="UP001642464"/>
    </source>
</evidence>
<proteinExistence type="predicted"/>
<keyword evidence="1" id="KW-0732">Signal</keyword>
<comment type="caution">
    <text evidence="2">The sequence shown here is derived from an EMBL/GenBank/DDBJ whole genome shotgun (WGS) entry which is preliminary data.</text>
</comment>
<reference evidence="2 3" key="1">
    <citation type="submission" date="2024-02" db="EMBL/GenBank/DDBJ databases">
        <authorList>
            <person name="Chen Y."/>
            <person name="Shah S."/>
            <person name="Dougan E. K."/>
            <person name="Thang M."/>
            <person name="Chan C."/>
        </authorList>
    </citation>
    <scope>NUCLEOTIDE SEQUENCE [LARGE SCALE GENOMIC DNA]</scope>
</reference>
<gene>
    <name evidence="2" type="ORF">SCF082_LOCUS9214</name>
</gene>
<accession>A0ABP0IXR0</accession>
<evidence type="ECO:0000313" key="2">
    <source>
        <dbReference type="EMBL" id="CAK9006886.1"/>
    </source>
</evidence>